<organism evidence="2 3">
    <name type="scientific">Cladonia borealis</name>
    <dbReference type="NCBI Taxonomy" id="184061"/>
    <lineage>
        <taxon>Eukaryota</taxon>
        <taxon>Fungi</taxon>
        <taxon>Dikarya</taxon>
        <taxon>Ascomycota</taxon>
        <taxon>Pezizomycotina</taxon>
        <taxon>Lecanoromycetes</taxon>
        <taxon>OSLEUM clade</taxon>
        <taxon>Lecanoromycetidae</taxon>
        <taxon>Lecanorales</taxon>
        <taxon>Lecanorineae</taxon>
        <taxon>Cladoniaceae</taxon>
        <taxon>Cladonia</taxon>
    </lineage>
</organism>
<feature type="compositionally biased region" description="Basic and acidic residues" evidence="1">
    <location>
        <begin position="83"/>
        <end position="97"/>
    </location>
</feature>
<sequence length="186" mass="20127">MAPGHTRDSSKASSGLSELFSEFSFDSKRTSEAPSEDEQISPKSSKVPLETVSKRAQDSVLTPKVNSEPVEVSDISPAPSSPDKPKEKHVHGPECRHAPPFQDFPTWGCVHADTSRHPSHPPKPPPEAVPTHEFSFELSDTSGSDDRTDPSAIVPAKDIQRFDRPTTTGSALEDDSDPVQRSSSSD</sequence>
<accession>A0AA39QWV1</accession>
<feature type="region of interest" description="Disordered" evidence="1">
    <location>
        <begin position="24"/>
        <end position="186"/>
    </location>
</feature>
<comment type="caution">
    <text evidence="2">The sequence shown here is derived from an EMBL/GenBank/DDBJ whole genome shotgun (WGS) entry which is preliminary data.</text>
</comment>
<protein>
    <submittedName>
        <fullName evidence="2">Uncharacterized protein</fullName>
    </submittedName>
</protein>
<evidence type="ECO:0000313" key="2">
    <source>
        <dbReference type="EMBL" id="KAK0509555.1"/>
    </source>
</evidence>
<dbReference type="EMBL" id="JAFEKC020000018">
    <property type="protein sequence ID" value="KAK0509555.1"/>
    <property type="molecule type" value="Genomic_DNA"/>
</dbReference>
<evidence type="ECO:0000256" key="1">
    <source>
        <dbReference type="SAM" id="MobiDB-lite"/>
    </source>
</evidence>
<dbReference type="Proteomes" id="UP001166286">
    <property type="component" value="Unassembled WGS sequence"/>
</dbReference>
<proteinExistence type="predicted"/>
<keyword evidence="3" id="KW-1185">Reference proteome</keyword>
<reference evidence="2" key="1">
    <citation type="submission" date="2023-03" db="EMBL/GenBank/DDBJ databases">
        <title>Complete genome of Cladonia borealis.</title>
        <authorList>
            <person name="Park H."/>
        </authorList>
    </citation>
    <scope>NUCLEOTIDE SEQUENCE</scope>
    <source>
        <strain evidence="2">ANT050790</strain>
    </source>
</reference>
<gene>
    <name evidence="2" type="ORF">JMJ35_007949</name>
</gene>
<name>A0AA39QWV1_9LECA</name>
<evidence type="ECO:0000313" key="3">
    <source>
        <dbReference type="Proteomes" id="UP001166286"/>
    </source>
</evidence>
<dbReference type="AlphaFoldDB" id="A0AA39QWV1"/>